<gene>
    <name evidence="1" type="ORF">CROST_035410</name>
</gene>
<dbReference type="RefSeq" id="WP_077835658.1">
    <property type="nucleotide sequence ID" value="NZ_CP096983.1"/>
</dbReference>
<protein>
    <submittedName>
        <fullName evidence="1">Uncharacterized protein</fullName>
    </submittedName>
</protein>
<accession>A0A1S8LQR6</accession>
<organism evidence="1 2">
    <name type="scientific">Clostridium felsineum</name>
    <dbReference type="NCBI Taxonomy" id="36839"/>
    <lineage>
        <taxon>Bacteria</taxon>
        <taxon>Bacillati</taxon>
        <taxon>Bacillota</taxon>
        <taxon>Clostridia</taxon>
        <taxon>Eubacteriales</taxon>
        <taxon>Clostridiaceae</taxon>
        <taxon>Clostridium</taxon>
    </lineage>
</organism>
<keyword evidence="2" id="KW-1185">Reference proteome</keyword>
<dbReference type="AlphaFoldDB" id="A0A1S8LQR6"/>
<name>A0A1S8LQR6_9CLOT</name>
<sequence>MDKIILEILKAMQQDIKVIKQELAGAKEEIRLTKLEVKRLKKGEEEKNKVLIELQTLMDNVLENQKNIKTKIDSVGTECESMRKDLSNIEVITASNWSDIAKLKNVK</sequence>
<evidence type="ECO:0000313" key="2">
    <source>
        <dbReference type="Proteomes" id="UP000190951"/>
    </source>
</evidence>
<dbReference type="Proteomes" id="UP000190951">
    <property type="component" value="Chromosome"/>
</dbReference>
<dbReference type="KEGG" id="crw:CROST_035410"/>
<dbReference type="STRING" id="84029.CROST_39290"/>
<dbReference type="EMBL" id="CP096983">
    <property type="protein sequence ID" value="URZ12796.1"/>
    <property type="molecule type" value="Genomic_DNA"/>
</dbReference>
<reference evidence="1 2" key="1">
    <citation type="submission" date="2022-04" db="EMBL/GenBank/DDBJ databases">
        <title>Genome sequence of C. roseum typestrain.</title>
        <authorList>
            <person name="Poehlein A."/>
            <person name="Schoch T."/>
            <person name="Duerre P."/>
            <person name="Daniel R."/>
        </authorList>
    </citation>
    <scope>NUCLEOTIDE SEQUENCE [LARGE SCALE GENOMIC DNA]</scope>
    <source>
        <strain evidence="1 2">DSM 7320</strain>
    </source>
</reference>
<proteinExistence type="predicted"/>
<evidence type="ECO:0000313" key="1">
    <source>
        <dbReference type="EMBL" id="URZ12796.1"/>
    </source>
</evidence>